<reference evidence="2 3" key="1">
    <citation type="submission" date="2013-06" db="EMBL/GenBank/DDBJ databases">
        <title>The Genome Sequence of Acinetobacter gyllenbergii CIP 110306.</title>
        <authorList>
            <consortium name="The Broad Institute Genome Sequencing Platform"/>
            <consortium name="The Broad Institute Genome Sequencing Center for Infectious Disease"/>
            <person name="Cerqueira G."/>
            <person name="Feldgarden M."/>
            <person name="Courvalin P."/>
            <person name="Perichon B."/>
            <person name="Grillot-Courvalin C."/>
            <person name="Clermont D."/>
            <person name="Rocha E."/>
            <person name="Yoon E.-J."/>
            <person name="Nemec A."/>
            <person name="Young S.K."/>
            <person name="Zeng Q."/>
            <person name="Gargeya S."/>
            <person name="Fitzgerald M."/>
            <person name="Abouelleil A."/>
            <person name="Alvarado L."/>
            <person name="Berlin A.M."/>
            <person name="Chapman S.B."/>
            <person name="Dewar J."/>
            <person name="Goldberg J."/>
            <person name="Griggs A."/>
            <person name="Gujja S."/>
            <person name="Hansen M."/>
            <person name="Howarth C."/>
            <person name="Imamovic A."/>
            <person name="Larimer J."/>
            <person name="McCowan C."/>
            <person name="Murphy C."/>
            <person name="Pearson M."/>
            <person name="Priest M."/>
            <person name="Roberts A."/>
            <person name="Saif S."/>
            <person name="Shea T."/>
            <person name="Sykes S."/>
            <person name="Wortman J."/>
            <person name="Nusbaum C."/>
            <person name="Birren B."/>
        </authorList>
    </citation>
    <scope>NUCLEOTIDE SEQUENCE [LARGE SCALE GENOMIC DNA]</scope>
    <source>
        <strain evidence="2 3">CIP 110306</strain>
    </source>
</reference>
<dbReference type="Proteomes" id="UP000014523">
    <property type="component" value="Unassembled WGS sequence"/>
</dbReference>
<sequence>MRSFVISLKSAVDRRLHIQEQFACKDIPFQFFDAIEPQEIDELAQKYSISILDSGLSKGELGCLFSHVLLWKKAIDEQMDYIAVFEDDIYLGERANDFLVNSQWIKGRWEILKLEKNSKFNYLSINNKVTVEHGRVISKLLNANFGTAGYILSNKAAKSLFNYVKALASVDHIDQIMFKKYLQDGEYSVYQMNPALCIQEYLLYPETKKFKSSLSWRNTEKVKEKNLLQKVKRELIRAFLQLYRLPFKVKIKFK</sequence>
<evidence type="ECO:0000313" key="3">
    <source>
        <dbReference type="Proteomes" id="UP000014523"/>
    </source>
</evidence>
<evidence type="ECO:0000313" key="2">
    <source>
        <dbReference type="EMBL" id="EPF92404.1"/>
    </source>
</evidence>
<dbReference type="AlphaFoldDB" id="A0A829HJZ5"/>
<dbReference type="CDD" id="cd06532">
    <property type="entry name" value="Glyco_transf_25"/>
    <property type="match status" value="1"/>
</dbReference>
<gene>
    <name evidence="2" type="ORF">F957_00666</name>
</gene>
<name>A0A829HJZ5_9GAMM</name>
<accession>A0A829HJZ5</accession>
<organism evidence="2 3">
    <name type="scientific">Acinetobacter gyllenbergii CIP 110306 = MTCC 11365</name>
    <dbReference type="NCBI Taxonomy" id="1217657"/>
    <lineage>
        <taxon>Bacteria</taxon>
        <taxon>Pseudomonadati</taxon>
        <taxon>Pseudomonadota</taxon>
        <taxon>Gammaproteobacteria</taxon>
        <taxon>Moraxellales</taxon>
        <taxon>Moraxellaceae</taxon>
        <taxon>Acinetobacter</taxon>
    </lineage>
</organism>
<feature type="domain" description="Glycosyl transferase family 25" evidence="1">
    <location>
        <begin position="3"/>
        <end position="173"/>
    </location>
</feature>
<proteinExistence type="predicted"/>
<dbReference type="InterPro" id="IPR002654">
    <property type="entry name" value="Glyco_trans_25"/>
</dbReference>
<keyword evidence="3" id="KW-1185">Reference proteome</keyword>
<dbReference type="EMBL" id="ATGG01000007">
    <property type="protein sequence ID" value="EPF92404.1"/>
    <property type="molecule type" value="Genomic_DNA"/>
</dbReference>
<comment type="caution">
    <text evidence="2">The sequence shown here is derived from an EMBL/GenBank/DDBJ whole genome shotgun (WGS) entry which is preliminary data.</text>
</comment>
<evidence type="ECO:0000259" key="1">
    <source>
        <dbReference type="Pfam" id="PF01755"/>
    </source>
</evidence>
<dbReference type="GeneID" id="99061896"/>
<dbReference type="Pfam" id="PF01755">
    <property type="entry name" value="Glyco_transf_25"/>
    <property type="match status" value="1"/>
</dbReference>
<protein>
    <recommendedName>
        <fullName evidence="1">Glycosyl transferase family 25 domain-containing protein</fullName>
    </recommendedName>
</protein>
<dbReference type="RefSeq" id="WP_016540677.1">
    <property type="nucleotide sequence ID" value="NZ_ASQH01000004.1"/>
</dbReference>